<dbReference type="AlphaFoldDB" id="A0A1G6GHW6"/>
<dbReference type="OrthoDB" id="5296580at2"/>
<evidence type="ECO:0000313" key="1">
    <source>
        <dbReference type="EMBL" id="SDB81587.1"/>
    </source>
</evidence>
<sequence>MNHRLMYCAMTVLLISGCDSRVDYVEAEMSHIQQQPPLPLPAAPVFDKVPQFEYAAQGLRSPFLQSSLFTELKVRAGKKVSPNPAHVAQPLELYPLESLLMRGVLQDSGKMSALIQAPDKQVYRISVGSYMGLNQGRVVTLTPERIQLIEIVSDGQGGYVERPRTLVLVGQNA</sequence>
<protein>
    <submittedName>
        <fullName evidence="1">Type IV pilus assembly protein PilP</fullName>
    </submittedName>
</protein>
<keyword evidence="2" id="KW-1185">Reference proteome</keyword>
<dbReference type="Pfam" id="PF04351">
    <property type="entry name" value="PilP"/>
    <property type="match status" value="1"/>
</dbReference>
<dbReference type="EMBL" id="FMYL01000001">
    <property type="protein sequence ID" value="SDB81587.1"/>
    <property type="molecule type" value="Genomic_DNA"/>
</dbReference>
<evidence type="ECO:0000313" key="2">
    <source>
        <dbReference type="Proteomes" id="UP000242501"/>
    </source>
</evidence>
<name>A0A1G6GHW6_9GAMM</name>
<dbReference type="InterPro" id="IPR007446">
    <property type="entry name" value="PilP"/>
</dbReference>
<dbReference type="Gene3D" id="2.30.30.830">
    <property type="match status" value="1"/>
</dbReference>
<dbReference type="STRING" id="1219383.SAMN05421733_101176"/>
<dbReference type="PIRSF" id="PIRSF016481">
    <property type="entry name" value="Pilus_assembly_PilP"/>
    <property type="match status" value="1"/>
</dbReference>
<accession>A0A1G6GHW6</accession>
<reference evidence="2" key="1">
    <citation type="submission" date="2016-09" db="EMBL/GenBank/DDBJ databases">
        <authorList>
            <person name="Varghese N."/>
            <person name="Submissions S."/>
        </authorList>
    </citation>
    <scope>NUCLEOTIDE SEQUENCE [LARGE SCALE GENOMIC DNA]</scope>
    <source>
        <strain evidence="2">ANC 4422</strain>
    </source>
</reference>
<proteinExistence type="predicted"/>
<dbReference type="RefSeq" id="WP_092746448.1">
    <property type="nucleotide sequence ID" value="NZ_FMYL01000001.1"/>
</dbReference>
<organism evidence="1 2">
    <name type="scientific">Acinetobacter boissieri</name>
    <dbReference type="NCBI Taxonomy" id="1219383"/>
    <lineage>
        <taxon>Bacteria</taxon>
        <taxon>Pseudomonadati</taxon>
        <taxon>Pseudomonadota</taxon>
        <taxon>Gammaproteobacteria</taxon>
        <taxon>Moraxellales</taxon>
        <taxon>Moraxellaceae</taxon>
        <taxon>Acinetobacter</taxon>
    </lineage>
</organism>
<gene>
    <name evidence="1" type="ORF">SAMN05421733_101176</name>
</gene>
<dbReference type="PROSITE" id="PS51257">
    <property type="entry name" value="PROKAR_LIPOPROTEIN"/>
    <property type="match status" value="1"/>
</dbReference>
<dbReference type="Proteomes" id="UP000242501">
    <property type="component" value="Unassembled WGS sequence"/>
</dbReference>